<evidence type="ECO:0000259" key="10">
    <source>
        <dbReference type="Pfam" id="PF26168"/>
    </source>
</evidence>
<dbReference type="GO" id="GO:0102816">
    <property type="term" value="F:UDP-D-glucose:delphinidin 3-O-glucosyl-5-O-caffeoylglucoside -O-beta-D-glucosyltransferase activity"/>
    <property type="evidence" value="ECO:0007669"/>
    <property type="project" value="UniProtKB-EC"/>
</dbReference>
<organism evidence="11 12">
    <name type="scientific">Erythranthe guttata</name>
    <name type="common">Yellow monkey flower</name>
    <name type="synonym">Mimulus guttatus</name>
    <dbReference type="NCBI Taxonomy" id="4155"/>
    <lineage>
        <taxon>Eukaryota</taxon>
        <taxon>Viridiplantae</taxon>
        <taxon>Streptophyta</taxon>
        <taxon>Embryophyta</taxon>
        <taxon>Tracheophyta</taxon>
        <taxon>Spermatophyta</taxon>
        <taxon>Magnoliopsida</taxon>
        <taxon>eudicotyledons</taxon>
        <taxon>Gunneridae</taxon>
        <taxon>Pentapetalae</taxon>
        <taxon>asterids</taxon>
        <taxon>lamiids</taxon>
        <taxon>Lamiales</taxon>
        <taxon>Phrymaceae</taxon>
        <taxon>Erythranthe</taxon>
    </lineage>
</organism>
<accession>A0A022QT85</accession>
<keyword evidence="12" id="KW-1185">Reference proteome</keyword>
<keyword evidence="5" id="KW-0732">Signal</keyword>
<comment type="pathway">
    <text evidence="1">Pigment biosynthesis; anthocyanin biosynthesis.</text>
</comment>
<dbReference type="PANTHER" id="PTHR11926:SF727">
    <property type="entry name" value="UDP-GLYCOSYLTRANSFERASE 74B1"/>
    <property type="match status" value="1"/>
</dbReference>
<dbReference type="FunFam" id="3.40.50.2000:FF:000057">
    <property type="entry name" value="Glycosyltransferase"/>
    <property type="match status" value="1"/>
</dbReference>
<dbReference type="Proteomes" id="UP000030748">
    <property type="component" value="Unassembled WGS sequence"/>
</dbReference>
<dbReference type="InterPro" id="IPR035595">
    <property type="entry name" value="UDP_glycos_trans_CS"/>
</dbReference>
<comment type="function">
    <text evidence="7">Catalyzes the glucosylation at the O-5 position of anthocyanidin 3-glucosides to form anthocyanidin 3,5-di-O-glucosides using UDP-glucose as sugar donor. Anthocyanidin 3,5-di-O-glucosides are molecules that are responsible for pigmentation. Also acts on anthocyanidin 3-O-(6-O-malonylglucoside). Much less active with hydroxycinnamoylglucose derivatives. No activity in the absence of the 3-O-glucoside group.</text>
</comment>
<dbReference type="KEGG" id="egt:105966553"/>
<keyword evidence="3 8" id="KW-0328">Glycosyltransferase</keyword>
<evidence type="ECO:0000256" key="1">
    <source>
        <dbReference type="ARBA" id="ARBA00004935"/>
    </source>
</evidence>
<dbReference type="PANTHER" id="PTHR11926">
    <property type="entry name" value="GLUCOSYL/GLUCURONOSYL TRANSFERASES"/>
    <property type="match status" value="1"/>
</dbReference>
<feature type="domain" description="Glycosyltransferase N-terminal" evidence="10">
    <location>
        <begin position="2"/>
        <end position="48"/>
    </location>
</feature>
<dbReference type="GO" id="GO:0005737">
    <property type="term" value="C:cytoplasm"/>
    <property type="evidence" value="ECO:0000318"/>
    <property type="project" value="GO_Central"/>
</dbReference>
<dbReference type="Pfam" id="PF26168">
    <property type="entry name" value="Glyco_transf_N"/>
    <property type="match status" value="1"/>
</dbReference>
<dbReference type="PROSITE" id="PS00375">
    <property type="entry name" value="UDPGT"/>
    <property type="match status" value="1"/>
</dbReference>
<dbReference type="CDD" id="cd03784">
    <property type="entry name" value="GT1_Gtf-like"/>
    <property type="match status" value="1"/>
</dbReference>
<dbReference type="OrthoDB" id="5835829at2759"/>
<dbReference type="EC" id="2.4.1.-" evidence="9"/>
<proteinExistence type="inferred from homology"/>
<evidence type="ECO:0000313" key="12">
    <source>
        <dbReference type="Proteomes" id="UP000030748"/>
    </source>
</evidence>
<evidence type="ECO:0000256" key="5">
    <source>
        <dbReference type="ARBA" id="ARBA00022729"/>
    </source>
</evidence>
<comment type="catalytic activity">
    <reaction evidence="6">
        <text>an anthocyanidin 3-O-beta-D-glucoside + UDP-alpha-D-glucose = an anthocyanidin 3,5-di-O-beta-D-glucoside + UDP + 2 H(+)</text>
        <dbReference type="Rhea" id="RHEA:35423"/>
        <dbReference type="ChEBI" id="CHEBI:15378"/>
        <dbReference type="ChEBI" id="CHEBI:16307"/>
        <dbReference type="ChEBI" id="CHEBI:57503"/>
        <dbReference type="ChEBI" id="CHEBI:58223"/>
        <dbReference type="ChEBI" id="CHEBI:58885"/>
        <dbReference type="EC" id="2.4.1.298"/>
    </reaction>
</comment>
<dbReference type="FunFam" id="3.40.50.2000:FF:000019">
    <property type="entry name" value="Glycosyltransferase"/>
    <property type="match status" value="1"/>
</dbReference>
<dbReference type="STRING" id="4155.A0A022QT85"/>
<dbReference type="AlphaFoldDB" id="A0A022QT85"/>
<gene>
    <name evidence="11" type="ORF">MIMGU_mgv1a006214mg</name>
</gene>
<dbReference type="InterPro" id="IPR002213">
    <property type="entry name" value="UDP_glucos_trans"/>
</dbReference>
<evidence type="ECO:0000256" key="7">
    <source>
        <dbReference type="ARBA" id="ARBA00056922"/>
    </source>
</evidence>
<comment type="similarity">
    <text evidence="2 8">Belongs to the UDP-glycosyltransferase family.</text>
</comment>
<evidence type="ECO:0000256" key="6">
    <source>
        <dbReference type="ARBA" id="ARBA00050360"/>
    </source>
</evidence>
<protein>
    <recommendedName>
        <fullName evidence="9">Glycosyltransferase</fullName>
        <ecNumber evidence="9">2.4.1.-</ecNumber>
    </recommendedName>
</protein>
<dbReference type="Gene3D" id="3.40.50.2000">
    <property type="entry name" value="Glycogen Phosphorylase B"/>
    <property type="match status" value="2"/>
</dbReference>
<reference evidence="11 12" key="1">
    <citation type="journal article" date="2013" name="Proc. Natl. Acad. Sci. U.S.A.">
        <title>Fine-scale variation in meiotic recombination in Mimulus inferred from population shotgun sequencing.</title>
        <authorList>
            <person name="Hellsten U."/>
            <person name="Wright K.M."/>
            <person name="Jenkins J."/>
            <person name="Shu S."/>
            <person name="Yuan Y."/>
            <person name="Wessler S.R."/>
            <person name="Schmutz J."/>
            <person name="Willis J.H."/>
            <person name="Rokhsar D.S."/>
        </authorList>
    </citation>
    <scope>NUCLEOTIDE SEQUENCE [LARGE SCALE GENOMIC DNA]</scope>
    <source>
        <strain evidence="12">cv. DUN x IM62</strain>
    </source>
</reference>
<keyword evidence="4 8" id="KW-0808">Transferase</keyword>
<dbReference type="Pfam" id="PF00201">
    <property type="entry name" value="UDPGT"/>
    <property type="match status" value="1"/>
</dbReference>
<evidence type="ECO:0000256" key="4">
    <source>
        <dbReference type="ARBA" id="ARBA00022679"/>
    </source>
</evidence>
<dbReference type="SUPFAM" id="SSF53756">
    <property type="entry name" value="UDP-Glycosyltransferase/glycogen phosphorylase"/>
    <property type="match status" value="1"/>
</dbReference>
<sequence length="452" mass="49748">MENVHVIVLPYPSQGHINPLLQFAKRLASKGVKATLATTHYTVRSIQTDAVAVEPVSDGFDHGGFAQAQNEAAYLNSFKENGSKTLSQLIDKYSTTAYPVTCVIYDSFLPWALDVAREHGVLGASFFTNSAAVCAIFSHIHGGALSLPVDAKEKPLVLPGLPPLNSCDLPGFLRAPESYPAYLAMKMSQFSNLEKADFVFANTFQELESQEARSVAKTWPAKLIGPMVPSSYLDGRIEGDKGYGASLWKPLSNQCREWLQNKPPKSVIYISFGSMVSLTAKQTEEIAAALTLLTCTSATSYFLWVVRETEREKLPEGFVKSIGERGLVVGWCNQLEMLGHPAVGCFVTHCGWNSTLEGLCLGVPMVGVPQWSDQMTDAKYIEEVWGVGVRAKEDEYGVVRRDELLWCLREVMGSEQLRMNVKKWRDASNRAIDEGGSSDIAIDEFVEQLICA</sequence>
<dbReference type="eggNOG" id="KOG1192">
    <property type="taxonomic scope" value="Eukaryota"/>
</dbReference>
<evidence type="ECO:0000313" key="11">
    <source>
        <dbReference type="EMBL" id="EYU29695.1"/>
    </source>
</evidence>
<name>A0A022QT85_ERYGU</name>
<dbReference type="PhylomeDB" id="A0A022QT85"/>
<dbReference type="EMBL" id="KI631169">
    <property type="protein sequence ID" value="EYU29695.1"/>
    <property type="molecule type" value="Genomic_DNA"/>
</dbReference>
<dbReference type="GO" id="GO:0080044">
    <property type="term" value="F:quercetin 7-O-glucosyltransferase activity"/>
    <property type="evidence" value="ECO:0000318"/>
    <property type="project" value="GO_Central"/>
</dbReference>
<evidence type="ECO:0000256" key="9">
    <source>
        <dbReference type="RuleBase" id="RU362057"/>
    </source>
</evidence>
<evidence type="ECO:0000256" key="3">
    <source>
        <dbReference type="ARBA" id="ARBA00022676"/>
    </source>
</evidence>
<evidence type="ECO:0000256" key="2">
    <source>
        <dbReference type="ARBA" id="ARBA00009995"/>
    </source>
</evidence>
<evidence type="ECO:0000256" key="8">
    <source>
        <dbReference type="RuleBase" id="RU003718"/>
    </source>
</evidence>
<dbReference type="GO" id="GO:0080043">
    <property type="term" value="F:quercetin 3-O-glucosyltransferase activity"/>
    <property type="evidence" value="ECO:0000318"/>
    <property type="project" value="GO_Central"/>
</dbReference>
<dbReference type="InterPro" id="IPR058980">
    <property type="entry name" value="Glyco_transf_N"/>
</dbReference>
<dbReference type="OMA" id="WKVGYRA"/>